<dbReference type="Proteomes" id="UP000265020">
    <property type="component" value="Unassembled WGS sequence"/>
</dbReference>
<dbReference type="GeneID" id="107097809"/>
<reference evidence="2" key="2">
    <citation type="submission" date="2025-09" db="UniProtKB">
        <authorList>
            <consortium name="Ensembl"/>
        </authorList>
    </citation>
    <scope>IDENTIFICATION</scope>
</reference>
<accession>A0A3Q2CPB2</accession>
<name>A0A3Q2CPB2_CYPVA</name>
<proteinExistence type="predicted"/>
<reference evidence="2" key="1">
    <citation type="submission" date="2025-08" db="UniProtKB">
        <authorList>
            <consortium name="Ensembl"/>
        </authorList>
    </citation>
    <scope>IDENTIFICATION</scope>
</reference>
<dbReference type="OrthoDB" id="9943803at2759"/>
<sequence length="302" mass="32530">MAAPHYLRIVSFVFLLTSDVGVLGRALDSPGFRLQSAQTADGSSGQVLRTDGETRWRRAAARCAELGGPWMENMQQAPRDGSTVLQLRVRPFSPGALRGLVFPGKSLFSFIRRVYRCCKEGGGCRSVKGIQGRLRGDAGVEFVLTREILAMTVRRAELHLQLSNPQHLNITPIIPFMVKHNFPTRYTLISLGDAVELKVDLLFLLQNLQDAAGGGGGGGDGHSLVNMHLGRLISNEELTGGKTSLRILQDTDGQMWDDGVDNGLLALDVGLILGCSRAGSAVPCGSGGVHLSHAPFMAFYYG</sequence>
<evidence type="ECO:0000313" key="3">
    <source>
        <dbReference type="Proteomes" id="UP000265020"/>
    </source>
</evidence>
<dbReference type="KEGG" id="cvg:107097809"/>
<keyword evidence="3" id="KW-1185">Reference proteome</keyword>
<dbReference type="STRING" id="28743.ENSCVAP00000007279"/>
<feature type="signal peptide" evidence="1">
    <location>
        <begin position="1"/>
        <end position="24"/>
    </location>
</feature>
<feature type="chain" id="PRO_5018701416" evidence="1">
    <location>
        <begin position="25"/>
        <end position="302"/>
    </location>
</feature>
<evidence type="ECO:0000313" key="2">
    <source>
        <dbReference type="Ensembl" id="ENSCVAP00000007279.1"/>
    </source>
</evidence>
<evidence type="ECO:0000256" key="1">
    <source>
        <dbReference type="SAM" id="SignalP"/>
    </source>
</evidence>
<dbReference type="AlphaFoldDB" id="A0A3Q2CPB2"/>
<dbReference type="GeneTree" id="ENSGT00990000203785"/>
<dbReference type="OMA" id="IRRVYRC"/>
<protein>
    <submittedName>
        <fullName evidence="2">Uncharacterized LOC107097809</fullName>
    </submittedName>
</protein>
<keyword evidence="1" id="KW-0732">Signal</keyword>
<dbReference type="Ensembl" id="ENSCVAT00000003575.1">
    <property type="protein sequence ID" value="ENSCVAP00000007279.1"/>
    <property type="gene ID" value="ENSCVAG00000008908.1"/>
</dbReference>
<dbReference type="RefSeq" id="XP_015250594.1">
    <property type="nucleotide sequence ID" value="XM_015395108.1"/>
</dbReference>
<organism evidence="2 3">
    <name type="scientific">Cyprinodon variegatus</name>
    <name type="common">Sheepshead minnow</name>
    <dbReference type="NCBI Taxonomy" id="28743"/>
    <lineage>
        <taxon>Eukaryota</taxon>
        <taxon>Metazoa</taxon>
        <taxon>Chordata</taxon>
        <taxon>Craniata</taxon>
        <taxon>Vertebrata</taxon>
        <taxon>Euteleostomi</taxon>
        <taxon>Actinopterygii</taxon>
        <taxon>Neopterygii</taxon>
        <taxon>Teleostei</taxon>
        <taxon>Neoteleostei</taxon>
        <taxon>Acanthomorphata</taxon>
        <taxon>Ovalentaria</taxon>
        <taxon>Atherinomorphae</taxon>
        <taxon>Cyprinodontiformes</taxon>
        <taxon>Cyprinodontidae</taxon>
        <taxon>Cyprinodon</taxon>
    </lineage>
</organism>